<gene>
    <name evidence="3" type="ORF">SEMRO_236_G094980.1</name>
</gene>
<feature type="region of interest" description="Disordered" evidence="1">
    <location>
        <begin position="134"/>
        <end position="159"/>
    </location>
</feature>
<dbReference type="OrthoDB" id="41238at2759"/>
<keyword evidence="2" id="KW-0812">Transmembrane</keyword>
<dbReference type="Proteomes" id="UP001153069">
    <property type="component" value="Unassembled WGS sequence"/>
</dbReference>
<keyword evidence="4" id="KW-1185">Reference proteome</keyword>
<dbReference type="GO" id="GO:1990189">
    <property type="term" value="F:protein N-terminal-serine acetyltransferase activity"/>
    <property type="evidence" value="ECO:0007669"/>
    <property type="project" value="TreeGrafter"/>
</dbReference>
<evidence type="ECO:0000313" key="4">
    <source>
        <dbReference type="Proteomes" id="UP001153069"/>
    </source>
</evidence>
<dbReference type="AlphaFoldDB" id="A0A9N8DNH5"/>
<keyword evidence="2" id="KW-0472">Membrane</keyword>
<evidence type="ECO:0000313" key="3">
    <source>
        <dbReference type="EMBL" id="CAB9505581.1"/>
    </source>
</evidence>
<evidence type="ECO:0000256" key="1">
    <source>
        <dbReference type="SAM" id="MobiDB-lite"/>
    </source>
</evidence>
<dbReference type="SUPFAM" id="SSF55729">
    <property type="entry name" value="Acyl-CoA N-acyltransferases (Nat)"/>
    <property type="match status" value="1"/>
</dbReference>
<comment type="caution">
    <text evidence="3">The sequence shown here is derived from an EMBL/GenBank/DDBJ whole genome shotgun (WGS) entry which is preliminary data.</text>
</comment>
<feature type="compositionally biased region" description="Basic and acidic residues" evidence="1">
    <location>
        <begin position="138"/>
        <end position="149"/>
    </location>
</feature>
<dbReference type="EMBL" id="CAICTM010000235">
    <property type="protein sequence ID" value="CAB9505581.1"/>
    <property type="molecule type" value="Genomic_DNA"/>
</dbReference>
<keyword evidence="2" id="KW-1133">Transmembrane helix</keyword>
<dbReference type="PANTHER" id="PTHR43441:SF2">
    <property type="entry name" value="FAMILY ACETYLTRANSFERASE, PUTATIVE (AFU_ORTHOLOGUE AFUA_7G00850)-RELATED"/>
    <property type="match status" value="1"/>
</dbReference>
<sequence>MASSSSDIDKLFQAFGDLNKMFGSWENLLDAFGLLHMPTAQRYGILFGCLTFAGTIGAVLCLLAFGGSFQRIAEQEEGDVTVVHSHMIRSERALLLERLLDARERMAKFYPPLMVKEGMLSNLTQLLLNEHGTIVENSSKDDEKKDGDPRTSSSAVKRQFPPGYQANYEVAYRRCQDAPGGPALTGQPEARYEAYARGFAACGNYTNLSYRRSYARVYEAVSCDNHKTDDKYSKLFKERPQDIIGKLVRLEALEPDRHLNQVFDLTSGAPDLETKSYDPEEVWGFLEEGPFRNKQELAKSFVFQRKINEAAFAIINNITDKLVGVVLLTNDNPQNLGIQLEPPIMRPTMDGSQEQLEACYLLLDRLFALGYRRCQMSMDHQDAPARKLALRLGYTLEGTVFKHMIVKDSSRDSVLYGLLNSDWDKGARFALFKKLYGVAAAQADVRNRKKEEEMDEQKRVLALNAAKDKNL</sequence>
<dbReference type="Gene3D" id="3.40.630.30">
    <property type="match status" value="1"/>
</dbReference>
<dbReference type="InterPro" id="IPR016181">
    <property type="entry name" value="Acyl_CoA_acyltransferase"/>
</dbReference>
<reference evidence="3" key="1">
    <citation type="submission" date="2020-06" db="EMBL/GenBank/DDBJ databases">
        <authorList>
            <consortium name="Plant Systems Biology data submission"/>
        </authorList>
    </citation>
    <scope>NUCLEOTIDE SEQUENCE</scope>
    <source>
        <strain evidence="3">D6</strain>
    </source>
</reference>
<proteinExistence type="predicted"/>
<dbReference type="PANTHER" id="PTHR43441">
    <property type="entry name" value="RIBOSOMAL-PROTEIN-SERINE ACETYLTRANSFERASE"/>
    <property type="match status" value="1"/>
</dbReference>
<name>A0A9N8DNH5_9STRA</name>
<protein>
    <submittedName>
        <fullName evidence="3">-acetyltransferase</fullName>
    </submittedName>
</protein>
<dbReference type="InterPro" id="IPR051908">
    <property type="entry name" value="Ribosomal_N-acetyltransferase"/>
</dbReference>
<feature type="transmembrane region" description="Helical" evidence="2">
    <location>
        <begin position="43"/>
        <end position="65"/>
    </location>
</feature>
<organism evidence="3 4">
    <name type="scientific">Seminavis robusta</name>
    <dbReference type="NCBI Taxonomy" id="568900"/>
    <lineage>
        <taxon>Eukaryota</taxon>
        <taxon>Sar</taxon>
        <taxon>Stramenopiles</taxon>
        <taxon>Ochrophyta</taxon>
        <taxon>Bacillariophyta</taxon>
        <taxon>Bacillariophyceae</taxon>
        <taxon>Bacillariophycidae</taxon>
        <taxon>Naviculales</taxon>
        <taxon>Naviculaceae</taxon>
        <taxon>Seminavis</taxon>
    </lineage>
</organism>
<evidence type="ECO:0000256" key="2">
    <source>
        <dbReference type="SAM" id="Phobius"/>
    </source>
</evidence>
<dbReference type="GO" id="GO:0008999">
    <property type="term" value="F:protein-N-terminal-alanine acetyltransferase activity"/>
    <property type="evidence" value="ECO:0007669"/>
    <property type="project" value="TreeGrafter"/>
</dbReference>
<accession>A0A9N8DNH5</accession>